<dbReference type="PANTHER" id="PTHR33332">
    <property type="entry name" value="REVERSE TRANSCRIPTASE DOMAIN-CONTAINING PROTEIN"/>
    <property type="match status" value="1"/>
</dbReference>
<accession>A0A8D8W7H9</accession>
<name>A0A8D8W7H9_9HEMI</name>
<protein>
    <submittedName>
        <fullName evidence="1">Uncharacterized protein</fullName>
    </submittedName>
</protein>
<dbReference type="AlphaFoldDB" id="A0A8D8W7H9"/>
<dbReference type="PRINTS" id="PR01345">
    <property type="entry name" value="CERVTRCPTASE"/>
</dbReference>
<dbReference type="EMBL" id="HBUF01160452">
    <property type="protein sequence ID" value="CAG6649948.1"/>
    <property type="molecule type" value="Transcribed_RNA"/>
</dbReference>
<evidence type="ECO:0000313" key="1">
    <source>
        <dbReference type="EMBL" id="CAG6649948.1"/>
    </source>
</evidence>
<dbReference type="EMBL" id="HBUF01160451">
    <property type="protein sequence ID" value="CAG6649947.1"/>
    <property type="molecule type" value="Transcribed_RNA"/>
</dbReference>
<sequence length="244" mass="29001">MYLNVDKCFVVSFHRNRNPITYPYKLNGVQINRKTETKDLGVFIQNDLRFNAHYNYITKKGYRNLGFIQRNTRAFSNPKTFKALYSSIVRSSLEYCTPLWSPSYVTHIEDLEKIQKKFLRSLGFKDPDIQDTHDYRTIMQKYNINTLQHRRDIFDVLLTLKLIRGQLDCSDLVEHLNFRCNSRNTRNHNIFLPKFSRTNISKTAPMNRCMQTCNVISKHPHNIDIFNERMSIIKNKLTILFSLH</sequence>
<proteinExistence type="predicted"/>
<organism evidence="1">
    <name type="scientific">Cacopsylla melanoneura</name>
    <dbReference type="NCBI Taxonomy" id="428564"/>
    <lineage>
        <taxon>Eukaryota</taxon>
        <taxon>Metazoa</taxon>
        <taxon>Ecdysozoa</taxon>
        <taxon>Arthropoda</taxon>
        <taxon>Hexapoda</taxon>
        <taxon>Insecta</taxon>
        <taxon>Pterygota</taxon>
        <taxon>Neoptera</taxon>
        <taxon>Paraneoptera</taxon>
        <taxon>Hemiptera</taxon>
        <taxon>Sternorrhyncha</taxon>
        <taxon>Psylloidea</taxon>
        <taxon>Psyllidae</taxon>
        <taxon>Psyllinae</taxon>
        <taxon>Cacopsylla</taxon>
    </lineage>
</organism>
<reference evidence="1" key="1">
    <citation type="submission" date="2021-05" db="EMBL/GenBank/DDBJ databases">
        <authorList>
            <person name="Alioto T."/>
            <person name="Alioto T."/>
            <person name="Gomez Garrido J."/>
        </authorList>
    </citation>
    <scope>NUCLEOTIDE SEQUENCE</scope>
</reference>